<evidence type="ECO:0000313" key="2">
    <source>
        <dbReference type="Proteomes" id="UP000823842"/>
    </source>
</evidence>
<proteinExistence type="predicted"/>
<dbReference type="EMBL" id="DWYZ01000007">
    <property type="protein sequence ID" value="HJB27225.1"/>
    <property type="molecule type" value="Genomic_DNA"/>
</dbReference>
<reference evidence="1" key="2">
    <citation type="submission" date="2021-04" db="EMBL/GenBank/DDBJ databases">
        <authorList>
            <person name="Gilroy R."/>
        </authorList>
    </citation>
    <scope>NUCLEOTIDE SEQUENCE</scope>
    <source>
        <strain evidence="1">ChiSjej1B19-5720</strain>
    </source>
</reference>
<gene>
    <name evidence="1" type="ORF">IAA06_00305</name>
</gene>
<protein>
    <submittedName>
        <fullName evidence="1">Uncharacterized protein</fullName>
    </submittedName>
</protein>
<comment type="caution">
    <text evidence="1">The sequence shown here is derived from an EMBL/GenBank/DDBJ whole genome shotgun (WGS) entry which is preliminary data.</text>
</comment>
<name>A0A9D2RVY4_9FIRM</name>
<evidence type="ECO:0000313" key="1">
    <source>
        <dbReference type="EMBL" id="HJB27225.1"/>
    </source>
</evidence>
<accession>A0A9D2RVY4</accession>
<organism evidence="1 2">
    <name type="scientific">Candidatus Blautia faecavium</name>
    <dbReference type="NCBI Taxonomy" id="2838487"/>
    <lineage>
        <taxon>Bacteria</taxon>
        <taxon>Bacillati</taxon>
        <taxon>Bacillota</taxon>
        <taxon>Clostridia</taxon>
        <taxon>Lachnospirales</taxon>
        <taxon>Lachnospiraceae</taxon>
        <taxon>Blautia</taxon>
    </lineage>
</organism>
<dbReference type="Proteomes" id="UP000823842">
    <property type="component" value="Unassembled WGS sequence"/>
</dbReference>
<sequence length="64" mass="7291">MAVLDGCESKFRTPEPEDMVCPKCGRTVEVFTLRGRITEDTPCECGYVFEHQQLDSPKVEKKPE</sequence>
<dbReference type="AlphaFoldDB" id="A0A9D2RVY4"/>
<reference evidence="1" key="1">
    <citation type="journal article" date="2021" name="PeerJ">
        <title>Extensive microbial diversity within the chicken gut microbiome revealed by metagenomics and culture.</title>
        <authorList>
            <person name="Gilroy R."/>
            <person name="Ravi A."/>
            <person name="Getino M."/>
            <person name="Pursley I."/>
            <person name="Horton D.L."/>
            <person name="Alikhan N.F."/>
            <person name="Baker D."/>
            <person name="Gharbi K."/>
            <person name="Hall N."/>
            <person name="Watson M."/>
            <person name="Adriaenssens E.M."/>
            <person name="Foster-Nyarko E."/>
            <person name="Jarju S."/>
            <person name="Secka A."/>
            <person name="Antonio M."/>
            <person name="Oren A."/>
            <person name="Chaudhuri R.R."/>
            <person name="La Ragione R."/>
            <person name="Hildebrand F."/>
            <person name="Pallen M.J."/>
        </authorList>
    </citation>
    <scope>NUCLEOTIDE SEQUENCE</scope>
    <source>
        <strain evidence="1">ChiSjej1B19-5720</strain>
    </source>
</reference>